<evidence type="ECO:0000313" key="1">
    <source>
        <dbReference type="EMBL" id="EHL03432.1"/>
    </source>
</evidence>
<gene>
    <name evidence="1" type="ORF">M7I_0655</name>
</gene>
<keyword evidence="2" id="KW-1185">Reference proteome</keyword>
<dbReference type="EMBL" id="AGUE01000010">
    <property type="protein sequence ID" value="EHL03432.1"/>
    <property type="molecule type" value="Genomic_DNA"/>
</dbReference>
<name>H0EDK6_GLAL7</name>
<dbReference type="InParanoid" id="H0EDK6"/>
<evidence type="ECO:0000313" key="2">
    <source>
        <dbReference type="Proteomes" id="UP000005446"/>
    </source>
</evidence>
<sequence>MSTVLPPPSKRQRTDAAEKARLQQDIEEIPSDAGSLRLQFYDETTGLPIGNGPVLVPVADATPKNLELLLNTLQGHA</sequence>
<protein>
    <submittedName>
        <fullName evidence="1">Putative Ribosome assembly protein 4</fullName>
    </submittedName>
</protein>
<accession>H0EDK6</accession>
<dbReference type="Proteomes" id="UP000005446">
    <property type="component" value="Unassembled WGS sequence"/>
</dbReference>
<reference evidence="1 2" key="1">
    <citation type="journal article" date="2012" name="Eukaryot. Cell">
        <title>Genome sequence of the fungus Glarea lozoyensis: the first genome sequence of a species from the Helotiaceae family.</title>
        <authorList>
            <person name="Youssar L."/>
            <person name="Gruening B.A."/>
            <person name="Erxleben A."/>
            <person name="Guenther S."/>
            <person name="Huettel W."/>
        </authorList>
    </citation>
    <scope>NUCLEOTIDE SEQUENCE [LARGE SCALE GENOMIC DNA]</scope>
    <source>
        <strain evidence="2">ATCC 74030 / MF5533</strain>
    </source>
</reference>
<comment type="caution">
    <text evidence="1">The sequence shown here is derived from an EMBL/GenBank/DDBJ whole genome shotgun (WGS) entry which is preliminary data.</text>
</comment>
<organism evidence="1 2">
    <name type="scientific">Glarea lozoyensis (strain ATCC 74030 / MF5533)</name>
    <dbReference type="NCBI Taxonomy" id="1104152"/>
    <lineage>
        <taxon>Eukaryota</taxon>
        <taxon>Fungi</taxon>
        <taxon>Dikarya</taxon>
        <taxon>Ascomycota</taxon>
        <taxon>Pezizomycotina</taxon>
        <taxon>Leotiomycetes</taxon>
        <taxon>Helotiales</taxon>
        <taxon>Helotiaceae</taxon>
        <taxon>Glarea</taxon>
    </lineage>
</organism>
<dbReference type="OrthoDB" id="10267436at2759"/>
<dbReference type="AlphaFoldDB" id="H0EDK6"/>
<dbReference type="HOGENOM" id="CLU_2638274_0_0_1"/>
<proteinExistence type="predicted"/>